<comment type="caution">
    <text evidence="2">The sequence shown here is derived from an EMBL/GenBank/DDBJ whole genome shotgun (WGS) entry which is preliminary data.</text>
</comment>
<dbReference type="EMBL" id="LJFO01000003">
    <property type="protein sequence ID" value="KPG14425.1"/>
    <property type="molecule type" value="Genomic_DNA"/>
</dbReference>
<organism evidence="2 4">
    <name type="scientific">Mycobacteroides immunogenum</name>
    <dbReference type="NCBI Taxonomy" id="83262"/>
    <lineage>
        <taxon>Bacteria</taxon>
        <taxon>Bacillati</taxon>
        <taxon>Actinomycetota</taxon>
        <taxon>Actinomycetes</taxon>
        <taxon>Mycobacteriales</taxon>
        <taxon>Mycobacteriaceae</taxon>
        <taxon>Mycobacteroides</taxon>
    </lineage>
</organism>
<dbReference type="AlphaFoldDB" id="A0A7V8RXE8"/>
<evidence type="ECO:0000256" key="1">
    <source>
        <dbReference type="SAM" id="MobiDB-lite"/>
    </source>
</evidence>
<evidence type="ECO:0000313" key="3">
    <source>
        <dbReference type="EMBL" id="KPG34067.1"/>
    </source>
</evidence>
<evidence type="ECO:0008006" key="6">
    <source>
        <dbReference type="Google" id="ProtNLM"/>
    </source>
</evidence>
<proteinExistence type="predicted"/>
<dbReference type="RefSeq" id="WP_043077819.1">
    <property type="nucleotide sequence ID" value="NZ_CP011530.1"/>
</dbReference>
<evidence type="ECO:0000313" key="2">
    <source>
        <dbReference type="EMBL" id="KPG14425.1"/>
    </source>
</evidence>
<reference evidence="4 5" key="1">
    <citation type="submission" date="2015-09" db="EMBL/GenBank/DDBJ databases">
        <title>Genome Sequences of Mycobacterium immunogenum Isolates, Recuperated from a Chloraminated Drinking Water Distribution System Simulator Subjected to Episodes of Nitrification.</title>
        <authorList>
            <person name="Gomez-Alvarez V."/>
            <person name="Revetta R.P."/>
        </authorList>
    </citation>
    <scope>NUCLEOTIDE SEQUENCE [LARGE SCALE GENOMIC DNA]</scope>
    <source>
        <strain evidence="2 4">H008</strain>
        <strain evidence="3 5">H076</strain>
    </source>
</reference>
<feature type="region of interest" description="Disordered" evidence="1">
    <location>
        <begin position="35"/>
        <end position="56"/>
    </location>
</feature>
<accession>A0A7V8RXE8</accession>
<dbReference type="Proteomes" id="UP000037843">
    <property type="component" value="Unassembled WGS sequence"/>
</dbReference>
<dbReference type="Proteomes" id="UP000037962">
    <property type="component" value="Unassembled WGS sequence"/>
</dbReference>
<protein>
    <recommendedName>
        <fullName evidence="6">HK97 gp10 family phage protein</fullName>
    </recommendedName>
</protein>
<name>A0A7V8RXE8_9MYCO</name>
<gene>
    <name evidence="2" type="ORF">AN908_07775</name>
    <name evidence="3" type="ORF">AN912_12010</name>
</gene>
<sequence length="120" mass="12645">MATERRPNPLVALGVPQSVIDKAIHTSAQAKAEKARVGKQMAAHAKSISPADHGDYGAAWKVQQGKGRDDDTKVVNDNFKAHWIEDGTGGTSPTPEFAVAAKTAIAFGGTAADVINRPER</sequence>
<evidence type="ECO:0000313" key="4">
    <source>
        <dbReference type="Proteomes" id="UP000037843"/>
    </source>
</evidence>
<dbReference type="OrthoDB" id="4775182at2"/>
<keyword evidence="5" id="KW-1185">Reference proteome</keyword>
<dbReference type="EMBL" id="LJFS01000012">
    <property type="protein sequence ID" value="KPG34067.1"/>
    <property type="molecule type" value="Genomic_DNA"/>
</dbReference>
<dbReference type="KEGG" id="miz:BAB75_19135"/>
<evidence type="ECO:0000313" key="5">
    <source>
        <dbReference type="Proteomes" id="UP000037962"/>
    </source>
</evidence>
<dbReference type="GeneID" id="45765981"/>